<dbReference type="PANTHER" id="PTHR33053">
    <property type="entry name" value="PROTEIN, PUTATIVE-RELATED"/>
    <property type="match status" value="1"/>
</dbReference>
<sequence>MAHRQHFSKSTKRRRFIEEVDVVDLFRENSGESLIQLSEVIPIASTSSHENEYTAQSIILKSSSCSDTDDLYNTNNSDECELLDSSSDSDIDDSTDELLYDIQDSGFNLCNNDAEPILKVLAQWAVGHNITNVALSALLKSLKSHKCFNKFPIDARTILKTSLNNHAMHIQSVTPGKYYHFGISNELKKISNFLNICEDSIYINIGIDGLPISKSSGSTFWPILGSIENVSSSTYVFLVGLYWGLEKPLDSNLYLSDLVNELKELSHIGISTPYGKKYVVVNCICCDVPAKSFILKTKGHTGFSSCLRCFIDGVRIGSRTCFPGTRFIKKTHTDFINRTHEEHHMTDSISILTDVPHIDMVCNFSLDYMHLVCLGVVKKLILLWLGNLKCAPLSVRLQSRSVHVISSNHLSLRPFITNDFSRYPRSLSDVSRWKATEFRLFLLYTGPIALQGVLKGEVYKHFLCLHVCFRILLTPSISIELIDYSEKLLVYFVDKYETLYGKEFNSHNIHGLLHIVDDYRKFGSLDRCSCFPFENYMKFLKKMIRKHEKPLEQVIKRYEEISEFCKPTLVSLNNHQLHVIKEHHDGPQVEYCTGWSQFKCIIINNFKIVTSSNSDCYIGYEAQGKLIICKVYNICKNSNDNDNVVFIVKVFKKNEIFFDKPVNSFKLGIAIVDNLSNNFEIVDVHTTFRKYMILRNNECVSVAYPILHSNSN</sequence>
<dbReference type="Proteomes" id="UP001160148">
    <property type="component" value="Unassembled WGS sequence"/>
</dbReference>
<evidence type="ECO:0008006" key="3">
    <source>
        <dbReference type="Google" id="ProtNLM"/>
    </source>
</evidence>
<proteinExistence type="predicted"/>
<evidence type="ECO:0000313" key="2">
    <source>
        <dbReference type="Proteomes" id="UP001160148"/>
    </source>
</evidence>
<accession>A0AAV0Y2A3</accession>
<protein>
    <recommendedName>
        <fullName evidence="3">Transposase domain-containing protein</fullName>
    </recommendedName>
</protein>
<dbReference type="PANTHER" id="PTHR33053:SF24">
    <property type="entry name" value="TRANSPOSASE DOMAIN-CONTAINING PROTEIN"/>
    <property type="match status" value="1"/>
</dbReference>
<dbReference type="EMBL" id="CARXXK010001128">
    <property type="protein sequence ID" value="CAI6373797.1"/>
    <property type="molecule type" value="Genomic_DNA"/>
</dbReference>
<name>A0AAV0Y2A3_9HEMI</name>
<evidence type="ECO:0000313" key="1">
    <source>
        <dbReference type="EMBL" id="CAI6373797.1"/>
    </source>
</evidence>
<keyword evidence="2" id="KW-1185">Reference proteome</keyword>
<gene>
    <name evidence="1" type="ORF">MEUPH1_LOCUS27499</name>
</gene>
<organism evidence="1 2">
    <name type="scientific">Macrosiphum euphorbiae</name>
    <name type="common">potato aphid</name>
    <dbReference type="NCBI Taxonomy" id="13131"/>
    <lineage>
        <taxon>Eukaryota</taxon>
        <taxon>Metazoa</taxon>
        <taxon>Ecdysozoa</taxon>
        <taxon>Arthropoda</taxon>
        <taxon>Hexapoda</taxon>
        <taxon>Insecta</taxon>
        <taxon>Pterygota</taxon>
        <taxon>Neoptera</taxon>
        <taxon>Paraneoptera</taxon>
        <taxon>Hemiptera</taxon>
        <taxon>Sternorrhyncha</taxon>
        <taxon>Aphidomorpha</taxon>
        <taxon>Aphidoidea</taxon>
        <taxon>Aphididae</taxon>
        <taxon>Macrosiphini</taxon>
        <taxon>Macrosiphum</taxon>
    </lineage>
</organism>
<reference evidence="1 2" key="1">
    <citation type="submission" date="2023-01" db="EMBL/GenBank/DDBJ databases">
        <authorList>
            <person name="Whitehead M."/>
        </authorList>
    </citation>
    <scope>NUCLEOTIDE SEQUENCE [LARGE SCALE GENOMIC DNA]</scope>
</reference>
<dbReference type="AlphaFoldDB" id="A0AAV0Y2A3"/>
<comment type="caution">
    <text evidence="1">The sequence shown here is derived from an EMBL/GenBank/DDBJ whole genome shotgun (WGS) entry which is preliminary data.</text>
</comment>